<protein>
    <submittedName>
        <fullName evidence="3">TlpA family protein disulfide reductase</fullName>
    </submittedName>
</protein>
<dbReference type="CDD" id="cd02966">
    <property type="entry name" value="TlpA_like_family"/>
    <property type="match status" value="1"/>
</dbReference>
<dbReference type="InterPro" id="IPR013740">
    <property type="entry name" value="Redoxin"/>
</dbReference>
<dbReference type="PANTHER" id="PTHR42852:SF18">
    <property type="entry name" value="CHROMOSOME UNDETERMINED SCAFFOLD_47, WHOLE GENOME SHOTGUN SEQUENCE"/>
    <property type="match status" value="1"/>
</dbReference>
<dbReference type="EMBL" id="JAJBZT010000002">
    <property type="protein sequence ID" value="MCB6183009.1"/>
    <property type="molecule type" value="Genomic_DNA"/>
</dbReference>
<dbReference type="InterPro" id="IPR013766">
    <property type="entry name" value="Thioredoxin_domain"/>
</dbReference>
<accession>A0ABS8D476</accession>
<dbReference type="RefSeq" id="WP_227179337.1">
    <property type="nucleotide sequence ID" value="NZ_JAJBZT010000002.1"/>
</dbReference>
<sequence length="165" mass="18316">MKSLKRLVLASAALILMAGCSNQPTAPDVNYTTLTNQTQSFKNLQGKVVLVDFWATSCTGCVEEMAEMTKTYQQFNPRGYEMVAVAMSYDPPEYVRNFVATRKLPFSVTMDSDGSLQKAFGEKFTEIVAVPTTFLIGKDGKLIKTYVGSPNFTELRQEIEKALQS</sequence>
<dbReference type="PROSITE" id="PS51352">
    <property type="entry name" value="THIOREDOXIN_2"/>
    <property type="match status" value="1"/>
</dbReference>
<organism evidence="3 4">
    <name type="scientific">Leeia speluncae</name>
    <dbReference type="NCBI Taxonomy" id="2884804"/>
    <lineage>
        <taxon>Bacteria</taxon>
        <taxon>Pseudomonadati</taxon>
        <taxon>Pseudomonadota</taxon>
        <taxon>Betaproteobacteria</taxon>
        <taxon>Neisseriales</taxon>
        <taxon>Leeiaceae</taxon>
        <taxon>Leeia</taxon>
    </lineage>
</organism>
<dbReference type="Proteomes" id="UP001165395">
    <property type="component" value="Unassembled WGS sequence"/>
</dbReference>
<feature type="domain" description="Thioredoxin" evidence="2">
    <location>
        <begin position="20"/>
        <end position="164"/>
    </location>
</feature>
<keyword evidence="1" id="KW-0732">Signal</keyword>
<dbReference type="SUPFAM" id="SSF52833">
    <property type="entry name" value="Thioredoxin-like"/>
    <property type="match status" value="1"/>
</dbReference>
<feature type="signal peptide" evidence="1">
    <location>
        <begin position="1"/>
        <end position="26"/>
    </location>
</feature>
<dbReference type="Pfam" id="PF08534">
    <property type="entry name" value="Redoxin"/>
    <property type="match status" value="1"/>
</dbReference>
<name>A0ABS8D476_9NEIS</name>
<dbReference type="Gene3D" id="3.40.30.10">
    <property type="entry name" value="Glutaredoxin"/>
    <property type="match status" value="1"/>
</dbReference>
<gene>
    <name evidence="3" type="ORF">LIN78_05535</name>
</gene>
<reference evidence="3" key="1">
    <citation type="submission" date="2021-10" db="EMBL/GenBank/DDBJ databases">
        <title>The complete genome sequence of Leeia sp. TBRC 13508.</title>
        <authorList>
            <person name="Charoenyingcharoen P."/>
            <person name="Yukphan P."/>
        </authorList>
    </citation>
    <scope>NUCLEOTIDE SEQUENCE</scope>
    <source>
        <strain evidence="3">TBRC 13508</strain>
    </source>
</reference>
<dbReference type="PANTHER" id="PTHR42852">
    <property type="entry name" value="THIOL:DISULFIDE INTERCHANGE PROTEIN DSBE"/>
    <property type="match status" value="1"/>
</dbReference>
<dbReference type="InterPro" id="IPR050553">
    <property type="entry name" value="Thioredoxin_ResA/DsbE_sf"/>
</dbReference>
<evidence type="ECO:0000256" key="1">
    <source>
        <dbReference type="SAM" id="SignalP"/>
    </source>
</evidence>
<feature type="chain" id="PRO_5047488684" evidence="1">
    <location>
        <begin position="27"/>
        <end position="165"/>
    </location>
</feature>
<comment type="caution">
    <text evidence="3">The sequence shown here is derived from an EMBL/GenBank/DDBJ whole genome shotgun (WGS) entry which is preliminary data.</text>
</comment>
<evidence type="ECO:0000313" key="3">
    <source>
        <dbReference type="EMBL" id="MCB6183009.1"/>
    </source>
</evidence>
<evidence type="ECO:0000313" key="4">
    <source>
        <dbReference type="Proteomes" id="UP001165395"/>
    </source>
</evidence>
<keyword evidence="4" id="KW-1185">Reference proteome</keyword>
<proteinExistence type="predicted"/>
<dbReference type="InterPro" id="IPR036249">
    <property type="entry name" value="Thioredoxin-like_sf"/>
</dbReference>
<evidence type="ECO:0000259" key="2">
    <source>
        <dbReference type="PROSITE" id="PS51352"/>
    </source>
</evidence>
<dbReference type="PROSITE" id="PS51257">
    <property type="entry name" value="PROKAR_LIPOPROTEIN"/>
    <property type="match status" value="1"/>
</dbReference>